<dbReference type="Proteomes" id="UP001596161">
    <property type="component" value="Unassembled WGS sequence"/>
</dbReference>
<comment type="caution">
    <text evidence="1">The sequence shown here is derived from an EMBL/GenBank/DDBJ whole genome shotgun (WGS) entry which is preliminary data.</text>
</comment>
<name>A0ABW0EAV9_9BACT</name>
<proteinExistence type="predicted"/>
<evidence type="ECO:0000313" key="2">
    <source>
        <dbReference type="Proteomes" id="UP001596161"/>
    </source>
</evidence>
<dbReference type="RefSeq" id="WP_378017871.1">
    <property type="nucleotide sequence ID" value="NZ_JBHSKT010000007.1"/>
</dbReference>
<gene>
    <name evidence="1" type="ORF">ACFPIB_12880</name>
</gene>
<evidence type="ECO:0000313" key="1">
    <source>
        <dbReference type="EMBL" id="MFC5271512.1"/>
    </source>
</evidence>
<reference evidence="2" key="1">
    <citation type="journal article" date="2019" name="Int. J. Syst. Evol. Microbiol.">
        <title>The Global Catalogue of Microorganisms (GCM) 10K type strain sequencing project: providing services to taxonomists for standard genome sequencing and annotation.</title>
        <authorList>
            <consortium name="The Broad Institute Genomics Platform"/>
            <consortium name="The Broad Institute Genome Sequencing Center for Infectious Disease"/>
            <person name="Wu L."/>
            <person name="Ma J."/>
        </authorList>
    </citation>
    <scope>NUCLEOTIDE SEQUENCE [LARGE SCALE GENOMIC DNA]</scope>
    <source>
        <strain evidence="2">KACC 12602</strain>
    </source>
</reference>
<protein>
    <submittedName>
        <fullName evidence="1">Uncharacterized protein</fullName>
    </submittedName>
</protein>
<accession>A0ABW0EAV9</accession>
<organism evidence="1 2">
    <name type="scientific">Adhaeribacter terreus</name>
    <dbReference type="NCBI Taxonomy" id="529703"/>
    <lineage>
        <taxon>Bacteria</taxon>
        <taxon>Pseudomonadati</taxon>
        <taxon>Bacteroidota</taxon>
        <taxon>Cytophagia</taxon>
        <taxon>Cytophagales</taxon>
        <taxon>Hymenobacteraceae</taxon>
        <taxon>Adhaeribacter</taxon>
    </lineage>
</organism>
<dbReference type="EMBL" id="JBHSKT010000007">
    <property type="protein sequence ID" value="MFC5271512.1"/>
    <property type="molecule type" value="Genomic_DNA"/>
</dbReference>
<keyword evidence="2" id="KW-1185">Reference proteome</keyword>
<sequence>MNNTGTNAAKGNKLSEIPEGKGICANGSCGSFNVFYAVIGNFRVISQFTGTVLFVDKNIV</sequence>